<keyword evidence="1" id="KW-0614">Plasmid</keyword>
<gene>
    <name evidence="1" type="ORF">B5J99_19005</name>
</gene>
<proteinExistence type="predicted"/>
<evidence type="ECO:0000313" key="2">
    <source>
        <dbReference type="Proteomes" id="UP000258016"/>
    </source>
</evidence>
<accession>A0ABM6MCH6</accession>
<organism evidence="1 2">
    <name type="scientific">Blastomonas fulva</name>
    <dbReference type="NCBI Taxonomy" id="1550728"/>
    <lineage>
        <taxon>Bacteria</taxon>
        <taxon>Pseudomonadati</taxon>
        <taxon>Pseudomonadota</taxon>
        <taxon>Alphaproteobacteria</taxon>
        <taxon>Sphingomonadales</taxon>
        <taxon>Sphingomonadaceae</taxon>
        <taxon>Blastomonas</taxon>
    </lineage>
</organism>
<reference evidence="1 2" key="1">
    <citation type="submission" date="2017-03" db="EMBL/GenBank/DDBJ databases">
        <title>Complete genome sequence of Blastomonas fulva degrading microcsystin LR.</title>
        <authorList>
            <person name="Lee H.-g."/>
            <person name="Jin L."/>
            <person name="oh H.-M."/>
        </authorList>
    </citation>
    <scope>NUCLEOTIDE SEQUENCE [LARGE SCALE GENOMIC DNA]</scope>
    <source>
        <strain evidence="1 2">T2</strain>
        <plasmid evidence="1 2">unnamed</plasmid>
    </source>
</reference>
<protein>
    <recommendedName>
        <fullName evidence="3">Replication protein-C C-terminal domain-containing protein</fullName>
    </recommendedName>
</protein>
<dbReference type="Proteomes" id="UP000258016">
    <property type="component" value="Plasmid unnamed"/>
</dbReference>
<evidence type="ECO:0008006" key="3">
    <source>
        <dbReference type="Google" id="ProtNLM"/>
    </source>
</evidence>
<dbReference type="GeneID" id="303487683"/>
<keyword evidence="2" id="KW-1185">Reference proteome</keyword>
<dbReference type="RefSeq" id="WP_117353702.1">
    <property type="nucleotide sequence ID" value="NZ_CP020084.1"/>
</dbReference>
<evidence type="ECO:0000313" key="1">
    <source>
        <dbReference type="EMBL" id="ASR53722.1"/>
    </source>
</evidence>
<geneLocation type="plasmid" evidence="1 2">
    <name>unnamed</name>
</geneLocation>
<sequence>MTIVKNQAASEVNSRRRGGPAAIGACLPNLGTLETDQLTKITFMEDPADRARHAARVSKMMRGFGHTGTENAGRQRRRKLLDIIETFARMPPVTIDVPRIVWRDLYDAAANIAAMNIDWDSRCGPLIAASNDHLKCRIGWTAARKNIRRLAEYGLIIPHCLAGNGKRFLGSRDSEDRSDASGWSLAPLLLLEDYLTQLAATEKALAAQNLILPNEIRRATSSAYRLLRPFEQGHLWADKTRTKLDAIAAARRTYQRRKGSMDAIAVLGRLAEVATRLLDRLSERISLDDISSLTPSGDTTVRRDDHHQYSPEEALESVYGLAEGVCRQEPDNIPATPDADRVKQETADAFQNAQVSADAHDVYGIHRSGFVWAEAPALFPFIDGMVEIGTRPGLTELHEVARVCQIGQATAARASATLGTGVALLCALITGHHLANGQIRKTPDAYMQALVRRARSGELNLGHTLLGRRKAVFGQGDTRASKVRISLRSSLH</sequence>
<name>A0ABM6MCH6_9SPHN</name>
<dbReference type="EMBL" id="CP020084">
    <property type="protein sequence ID" value="ASR53722.1"/>
    <property type="molecule type" value="Genomic_DNA"/>
</dbReference>